<dbReference type="PANTHER" id="PTHR19282:SF431">
    <property type="entry name" value="TETRASPANIN 26A, ISOFORM B-RELATED"/>
    <property type="match status" value="1"/>
</dbReference>
<comment type="subcellular location">
    <subcellularLocation>
        <location evidence="1">Membrane</location>
        <topology evidence="1">Multi-pass membrane protein</topology>
    </subcellularLocation>
</comment>
<dbReference type="EMBL" id="ABJB010558316">
    <property type="status" value="NOT_ANNOTATED_CDS"/>
    <property type="molecule type" value="Genomic_DNA"/>
</dbReference>
<feature type="compositionally biased region" description="Low complexity" evidence="5">
    <location>
        <begin position="55"/>
        <end position="64"/>
    </location>
</feature>
<dbReference type="PANTHER" id="PTHR19282">
    <property type="entry name" value="TETRASPANIN"/>
    <property type="match status" value="1"/>
</dbReference>
<feature type="region of interest" description="Disordered" evidence="5">
    <location>
        <begin position="25"/>
        <end position="97"/>
    </location>
</feature>
<dbReference type="VEuPathDB" id="VectorBase:ISCP_023176"/>
<dbReference type="OrthoDB" id="2014092at2759"/>
<dbReference type="EnsemblMetazoa" id="ISCW000533-RA">
    <property type="protein sequence ID" value="ISCW000533-PA"/>
    <property type="gene ID" value="ISCW000533"/>
</dbReference>
<gene>
    <name evidence="7" type="ORF">IscW_ISCW000533</name>
</gene>
<feature type="transmembrane region" description="Helical" evidence="6">
    <location>
        <begin position="232"/>
        <end position="260"/>
    </location>
</feature>
<evidence type="ECO:0000256" key="2">
    <source>
        <dbReference type="ARBA" id="ARBA00022692"/>
    </source>
</evidence>
<dbReference type="InterPro" id="IPR018499">
    <property type="entry name" value="Tetraspanin/Peripherin"/>
</dbReference>
<dbReference type="GO" id="GO:0005886">
    <property type="term" value="C:plasma membrane"/>
    <property type="evidence" value="ECO:0000318"/>
    <property type="project" value="GO_Central"/>
</dbReference>
<sequence>DFHEASMASDDSSFSVTCARAVQGDVVGSRTTDSSGSQQQKTAKMRSMRSEDPKSSVSPSSQPRRQTELRSPDERFRTLSSTSPPSIPPPIVSPDAVPTTLVGPSPRTVETSDVYKGLLLKQRFYQRRIMISFVVGLAFVALIFVVVVFRVLAAQASAKTLPPTFTTVVSIGETTVILDVNPVVRYPLLFFNMVLSFVGGGTGALGLYAIFETMDEASDDEETLKKNQLQNLTVLRIELVVTVAGVILLFVSCFGCVGALRENIVLLRVYSGFLTLLTLACLVLGIVAFFMPGNVKAVVQDTLSDSLIVHYRDTPDNQHFVDALQRHLRCCGMSDNFRDWNKNM</sequence>
<feature type="transmembrane region" description="Helical" evidence="6">
    <location>
        <begin position="188"/>
        <end position="211"/>
    </location>
</feature>
<dbReference type="EMBL" id="ABJB010087951">
    <property type="status" value="NOT_ANNOTATED_CDS"/>
    <property type="molecule type" value="Genomic_DNA"/>
</dbReference>
<dbReference type="EMBL" id="ABJB011088464">
    <property type="status" value="NOT_ANNOTATED_CDS"/>
    <property type="molecule type" value="Genomic_DNA"/>
</dbReference>
<proteinExistence type="predicted"/>
<evidence type="ECO:0000313" key="9">
    <source>
        <dbReference type="Proteomes" id="UP000001555"/>
    </source>
</evidence>
<protein>
    <submittedName>
        <fullName evidence="7 8">Uncharacterized protein</fullName>
    </submittedName>
</protein>
<dbReference type="EMBL" id="ABJB010298149">
    <property type="status" value="NOT_ANNOTATED_CDS"/>
    <property type="molecule type" value="Genomic_DNA"/>
</dbReference>
<evidence type="ECO:0000256" key="3">
    <source>
        <dbReference type="ARBA" id="ARBA00022989"/>
    </source>
</evidence>
<evidence type="ECO:0000313" key="8">
    <source>
        <dbReference type="EnsemblMetazoa" id="ISCW000533-PA"/>
    </source>
</evidence>
<dbReference type="PRINTS" id="PR00259">
    <property type="entry name" value="TMFOUR"/>
</dbReference>
<evidence type="ECO:0000256" key="6">
    <source>
        <dbReference type="SAM" id="Phobius"/>
    </source>
</evidence>
<dbReference type="InterPro" id="IPR008952">
    <property type="entry name" value="Tetraspanin_EC2_sf"/>
</dbReference>
<reference evidence="7 9" key="1">
    <citation type="submission" date="2008-03" db="EMBL/GenBank/DDBJ databases">
        <title>Annotation of Ixodes scapularis.</title>
        <authorList>
            <consortium name="Ixodes scapularis Genome Project Consortium"/>
            <person name="Caler E."/>
            <person name="Hannick L.I."/>
            <person name="Bidwell S."/>
            <person name="Joardar V."/>
            <person name="Thiagarajan M."/>
            <person name="Amedeo P."/>
            <person name="Galinsky K.J."/>
            <person name="Schobel S."/>
            <person name="Inman J."/>
            <person name="Hostetler J."/>
            <person name="Miller J."/>
            <person name="Hammond M."/>
            <person name="Megy K."/>
            <person name="Lawson D."/>
            <person name="Kodira C."/>
            <person name="Sutton G."/>
            <person name="Meyer J."/>
            <person name="Hill C.A."/>
            <person name="Birren B."/>
            <person name="Nene V."/>
            <person name="Collins F."/>
            <person name="Alarcon-Chaidez F."/>
            <person name="Wikel S."/>
            <person name="Strausberg R."/>
        </authorList>
    </citation>
    <scope>NUCLEOTIDE SEQUENCE [LARGE SCALE GENOMIC DNA]</scope>
    <source>
        <strain evidence="9">Wikel</strain>
        <strain evidence="7">Wikel colony</strain>
    </source>
</reference>
<keyword evidence="2 6" id="KW-0812">Transmembrane</keyword>
<evidence type="ECO:0000256" key="4">
    <source>
        <dbReference type="ARBA" id="ARBA00023136"/>
    </source>
</evidence>
<dbReference type="SUPFAM" id="SSF48652">
    <property type="entry name" value="Tetraspanin"/>
    <property type="match status" value="1"/>
</dbReference>
<dbReference type="EMBL" id="DS625041">
    <property type="protein sequence ID" value="EEC00955.1"/>
    <property type="molecule type" value="Genomic_DNA"/>
</dbReference>
<reference evidence="8" key="2">
    <citation type="submission" date="2020-05" db="UniProtKB">
        <authorList>
            <consortium name="EnsemblMetazoa"/>
        </authorList>
    </citation>
    <scope>IDENTIFICATION</scope>
    <source>
        <strain evidence="8">wikel</strain>
    </source>
</reference>
<feature type="compositionally biased region" description="Basic and acidic residues" evidence="5">
    <location>
        <begin position="65"/>
        <end position="77"/>
    </location>
</feature>
<feature type="transmembrane region" description="Helical" evidence="6">
    <location>
        <begin position="272"/>
        <end position="291"/>
    </location>
</feature>
<evidence type="ECO:0000256" key="1">
    <source>
        <dbReference type="ARBA" id="ARBA00004141"/>
    </source>
</evidence>
<feature type="transmembrane region" description="Helical" evidence="6">
    <location>
        <begin position="129"/>
        <end position="153"/>
    </location>
</feature>
<organism>
    <name type="scientific">Ixodes scapularis</name>
    <name type="common">Black-legged tick</name>
    <name type="synonym">Deer tick</name>
    <dbReference type="NCBI Taxonomy" id="6945"/>
    <lineage>
        <taxon>Eukaryota</taxon>
        <taxon>Metazoa</taxon>
        <taxon>Ecdysozoa</taxon>
        <taxon>Arthropoda</taxon>
        <taxon>Chelicerata</taxon>
        <taxon>Arachnida</taxon>
        <taxon>Acari</taxon>
        <taxon>Parasitiformes</taxon>
        <taxon>Ixodida</taxon>
        <taxon>Ixodoidea</taxon>
        <taxon>Ixodidae</taxon>
        <taxon>Ixodinae</taxon>
        <taxon>Ixodes</taxon>
    </lineage>
</organism>
<dbReference type="VEuPathDB" id="VectorBase:ISCI000533"/>
<dbReference type="EMBL" id="ABJB010219174">
    <property type="status" value="NOT_ANNOTATED_CDS"/>
    <property type="molecule type" value="Genomic_DNA"/>
</dbReference>
<name>B7P2Y3_IXOSC</name>
<dbReference type="Pfam" id="PF00335">
    <property type="entry name" value="Tetraspanin"/>
    <property type="match status" value="1"/>
</dbReference>
<feature type="compositionally biased region" description="Polar residues" evidence="5">
    <location>
        <begin position="29"/>
        <end position="42"/>
    </location>
</feature>
<accession>B7P2Y3</accession>
<dbReference type="AlphaFoldDB" id="B7P2Y3"/>
<dbReference type="PaxDb" id="6945-B7P2Y3"/>
<dbReference type="HOGENOM" id="CLU_807923_0_0_1"/>
<evidence type="ECO:0000256" key="5">
    <source>
        <dbReference type="SAM" id="MobiDB-lite"/>
    </source>
</evidence>
<dbReference type="VEuPathDB" id="VectorBase:ISCW000533"/>
<dbReference type="EMBL" id="ABJB010221590">
    <property type="status" value="NOT_ANNOTATED_CDS"/>
    <property type="molecule type" value="Genomic_DNA"/>
</dbReference>
<keyword evidence="3 6" id="KW-1133">Transmembrane helix</keyword>
<dbReference type="Gene3D" id="1.10.1450.10">
    <property type="entry name" value="Tetraspanin"/>
    <property type="match status" value="1"/>
</dbReference>
<dbReference type="InParanoid" id="B7P2Y3"/>
<feature type="non-terminal residue" evidence="7">
    <location>
        <position position="1"/>
    </location>
</feature>
<keyword evidence="4 6" id="KW-0472">Membrane</keyword>
<evidence type="ECO:0000313" key="7">
    <source>
        <dbReference type="EMBL" id="EEC00955.1"/>
    </source>
</evidence>
<dbReference type="Proteomes" id="UP000001555">
    <property type="component" value="Unassembled WGS sequence"/>
</dbReference>
<keyword evidence="9" id="KW-1185">Reference proteome</keyword>